<feature type="region of interest" description="Disordered" evidence="2">
    <location>
        <begin position="198"/>
        <end position="223"/>
    </location>
</feature>
<accession>A0ABD3FS18</accession>
<name>A0ABD3FS18_9STRA</name>
<sequence length="223" mass="25379">MARNPALTKEQRVAIVHQSDKQPEWKQKRLGEWAAETFQLDFVPSQPTISIVLRQAGKPAKVRGRSKQPSVPVKRKIIKCPQVEKAVVQWLELQISKDVAVSAAAVHLKALEVTQRIEVKVDGFVVSDDWVDNFMRRHVLQCPFGLSDVETTDSEETEQEVRAVKTRKMETETGKAGKTSRRVVKKFVVSKDSRILATTMPPARKRKRDNEEIKVSDQMKARK</sequence>
<dbReference type="SUPFAM" id="SSF46689">
    <property type="entry name" value="Homeodomain-like"/>
    <property type="match status" value="1"/>
</dbReference>
<dbReference type="Pfam" id="PF03221">
    <property type="entry name" value="HTH_Tnp_Tc5"/>
    <property type="match status" value="1"/>
</dbReference>
<feature type="compositionally biased region" description="Basic and acidic residues" evidence="2">
    <location>
        <begin position="208"/>
        <end position="223"/>
    </location>
</feature>
<dbReference type="GO" id="GO:0003677">
    <property type="term" value="F:DNA binding"/>
    <property type="evidence" value="ECO:0007669"/>
    <property type="project" value="UniProtKB-KW"/>
</dbReference>
<dbReference type="AlphaFoldDB" id="A0ABD3FS18"/>
<dbReference type="InterPro" id="IPR009057">
    <property type="entry name" value="Homeodomain-like_sf"/>
</dbReference>
<feature type="domain" description="HTH CENPB-type" evidence="3">
    <location>
        <begin position="71"/>
        <end position="144"/>
    </location>
</feature>
<dbReference type="InterPro" id="IPR006600">
    <property type="entry name" value="HTH_CenpB_DNA-bd_dom"/>
</dbReference>
<dbReference type="EMBL" id="JBIMZQ010000011">
    <property type="protein sequence ID" value="KAL3668486.1"/>
    <property type="molecule type" value="Genomic_DNA"/>
</dbReference>
<dbReference type="Gene3D" id="1.10.10.60">
    <property type="entry name" value="Homeodomain-like"/>
    <property type="match status" value="2"/>
</dbReference>
<dbReference type="Proteomes" id="UP001632037">
    <property type="component" value="Unassembled WGS sequence"/>
</dbReference>
<gene>
    <name evidence="4" type="ORF">V7S43_006569</name>
</gene>
<proteinExistence type="predicted"/>
<protein>
    <recommendedName>
        <fullName evidence="3">HTH CENPB-type domain-containing protein</fullName>
    </recommendedName>
</protein>
<evidence type="ECO:0000313" key="5">
    <source>
        <dbReference type="Proteomes" id="UP001632037"/>
    </source>
</evidence>
<organism evidence="4 5">
    <name type="scientific">Phytophthora oleae</name>
    <dbReference type="NCBI Taxonomy" id="2107226"/>
    <lineage>
        <taxon>Eukaryota</taxon>
        <taxon>Sar</taxon>
        <taxon>Stramenopiles</taxon>
        <taxon>Oomycota</taxon>
        <taxon>Peronosporomycetes</taxon>
        <taxon>Peronosporales</taxon>
        <taxon>Peronosporaceae</taxon>
        <taxon>Phytophthora</taxon>
    </lineage>
</organism>
<dbReference type="PROSITE" id="PS51253">
    <property type="entry name" value="HTH_CENPB"/>
    <property type="match status" value="1"/>
</dbReference>
<reference evidence="4 5" key="1">
    <citation type="submission" date="2024-09" db="EMBL/GenBank/DDBJ databases">
        <title>Genome sequencing and assembly of Phytophthora oleae, isolate VK10A, causative agent of rot of olive drupes.</title>
        <authorList>
            <person name="Conti Taguali S."/>
            <person name="Riolo M."/>
            <person name="La Spada F."/>
            <person name="Cacciola S.O."/>
            <person name="Dionisio G."/>
        </authorList>
    </citation>
    <scope>NUCLEOTIDE SEQUENCE [LARGE SCALE GENOMIC DNA]</scope>
    <source>
        <strain evidence="4 5">VK10A</strain>
    </source>
</reference>
<evidence type="ECO:0000313" key="4">
    <source>
        <dbReference type="EMBL" id="KAL3668486.1"/>
    </source>
</evidence>
<keyword evidence="1" id="KW-0238">DNA-binding</keyword>
<dbReference type="SMART" id="SM00674">
    <property type="entry name" value="CENPB"/>
    <property type="match status" value="1"/>
</dbReference>
<comment type="caution">
    <text evidence="4">The sequence shown here is derived from an EMBL/GenBank/DDBJ whole genome shotgun (WGS) entry which is preliminary data.</text>
</comment>
<keyword evidence="5" id="KW-1185">Reference proteome</keyword>
<evidence type="ECO:0000256" key="2">
    <source>
        <dbReference type="SAM" id="MobiDB-lite"/>
    </source>
</evidence>
<evidence type="ECO:0000256" key="1">
    <source>
        <dbReference type="ARBA" id="ARBA00023125"/>
    </source>
</evidence>
<evidence type="ECO:0000259" key="3">
    <source>
        <dbReference type="PROSITE" id="PS51253"/>
    </source>
</evidence>